<reference evidence="3" key="1">
    <citation type="submission" date="2016-11" db="EMBL/GenBank/DDBJ databases">
        <authorList>
            <person name="Varghese N."/>
            <person name="Submissions S."/>
        </authorList>
    </citation>
    <scope>NUCLEOTIDE SEQUENCE [LARGE SCALE GENOMIC DNA]</scope>
    <source>
        <strain evidence="3">DSM 26134</strain>
    </source>
</reference>
<keyword evidence="3" id="KW-1185">Reference proteome</keyword>
<dbReference type="Gene3D" id="3.10.450.50">
    <property type="match status" value="1"/>
</dbReference>
<dbReference type="SUPFAM" id="SSF54427">
    <property type="entry name" value="NTF2-like"/>
    <property type="match status" value="1"/>
</dbReference>
<dbReference type="Pfam" id="PF14534">
    <property type="entry name" value="DUF4440"/>
    <property type="match status" value="1"/>
</dbReference>
<evidence type="ECO:0000259" key="1">
    <source>
        <dbReference type="Pfam" id="PF14534"/>
    </source>
</evidence>
<evidence type="ECO:0000313" key="2">
    <source>
        <dbReference type="EMBL" id="SHJ72567.1"/>
    </source>
</evidence>
<name>A0A1M6LN14_REIAG</name>
<dbReference type="InterPro" id="IPR032710">
    <property type="entry name" value="NTF2-like_dom_sf"/>
</dbReference>
<organism evidence="2 3">
    <name type="scientific">Reichenbachiella agariperforans</name>
    <dbReference type="NCBI Taxonomy" id="156994"/>
    <lineage>
        <taxon>Bacteria</taxon>
        <taxon>Pseudomonadati</taxon>
        <taxon>Bacteroidota</taxon>
        <taxon>Cytophagia</taxon>
        <taxon>Cytophagales</taxon>
        <taxon>Reichenbachiellaceae</taxon>
        <taxon>Reichenbachiella</taxon>
    </lineage>
</organism>
<dbReference type="STRING" id="156994.SAMN04488028_1011029"/>
<dbReference type="PROSITE" id="PS51257">
    <property type="entry name" value="PROKAR_LIPOPROTEIN"/>
    <property type="match status" value="1"/>
</dbReference>
<dbReference type="RefSeq" id="WP_073119931.1">
    <property type="nucleotide sequence ID" value="NZ_FRAA01000001.1"/>
</dbReference>
<accession>A0A1M6LN14</accession>
<proteinExistence type="predicted"/>
<gene>
    <name evidence="2" type="ORF">SAMN04488028_1011029</name>
</gene>
<dbReference type="AlphaFoldDB" id="A0A1M6LN14"/>
<sequence length="186" mass="20893">MKTSFLLFASSLLWISCGPNKIRNTNIDTVSSYVQALEDMDYDAMDSLLHADFYMVGPSVGDTVYKDQLLANWKANTGKTIESIRFRHQQISGVAIPSQVKYGDWISEWSLAQIEFKNFDGPPVTLLMSVSYLVVGNQIAKGIMIYDEGDMYNQLGYIFADPVDVARAKEAQLELEENTKGVLEEK</sequence>
<feature type="domain" description="DUF4440" evidence="1">
    <location>
        <begin position="31"/>
        <end position="90"/>
    </location>
</feature>
<evidence type="ECO:0000313" key="3">
    <source>
        <dbReference type="Proteomes" id="UP000184474"/>
    </source>
</evidence>
<dbReference type="EMBL" id="FRAA01000001">
    <property type="protein sequence ID" value="SHJ72567.1"/>
    <property type="molecule type" value="Genomic_DNA"/>
</dbReference>
<dbReference type="Proteomes" id="UP000184474">
    <property type="component" value="Unassembled WGS sequence"/>
</dbReference>
<protein>
    <recommendedName>
        <fullName evidence="1">DUF4440 domain-containing protein</fullName>
    </recommendedName>
</protein>
<dbReference type="InterPro" id="IPR027843">
    <property type="entry name" value="DUF4440"/>
</dbReference>